<sequence>MKDGKYSLSISDEGGEDDANKPNSSRKRLWRDQLSPKIKALLSNIPASDNTNSIKYAFNQPRLLQDASVLEWQEKIVKLNEPLASKDQTIVDLEAKIEEQEKEVMLPQHRHPSPGWTKDRLSLSPTPNTSSNFELEDRISRLESELLSEINLMIPIVGQRGDCCRESLDSVKSNSNNDLIAQLKSELESKRSEIDVMRREHEFELSKVTDKYTTELFERDEDVIAMTKPTTISKGVNTDNNAEVETLTSSLNNRTEECLRIRSSSLDDLRLGSKAINYMHEEVDSFREQERLRRELEVARLENYELKSELKRLKEKDCTVSDQLANNDLEAELTQVHKDNENGSSTVFRNDVWPSTPPVREKTTTSYHSPLPTIETWNNVCRRIRNALKGSEEPLPKKAQLDPNGKIQANNLMEELCFAREGAPNRVSIDTNDEDNDDGIFVDAFSVASDYF</sequence>
<proteinExistence type="predicted"/>
<feature type="coiled-coil region" evidence="1">
    <location>
        <begin position="289"/>
        <end position="316"/>
    </location>
</feature>
<accession>B8BUU8</accession>
<evidence type="ECO:0000256" key="1">
    <source>
        <dbReference type="SAM" id="Coils"/>
    </source>
</evidence>
<dbReference type="RefSeq" id="XP_002287905.1">
    <property type="nucleotide sequence ID" value="XM_002287869.1"/>
</dbReference>
<feature type="region of interest" description="Disordered" evidence="2">
    <location>
        <begin position="1"/>
        <end position="30"/>
    </location>
</feature>
<reference evidence="3 4" key="2">
    <citation type="journal article" date="2008" name="Nature">
        <title>The Phaeodactylum genome reveals the evolutionary history of diatom genomes.</title>
        <authorList>
            <person name="Bowler C."/>
            <person name="Allen A.E."/>
            <person name="Badger J.H."/>
            <person name="Grimwood J."/>
            <person name="Jabbari K."/>
            <person name="Kuo A."/>
            <person name="Maheswari U."/>
            <person name="Martens C."/>
            <person name="Maumus F."/>
            <person name="Otillar R.P."/>
            <person name="Rayko E."/>
            <person name="Salamov A."/>
            <person name="Vandepoele K."/>
            <person name="Beszteri B."/>
            <person name="Gruber A."/>
            <person name="Heijde M."/>
            <person name="Katinka M."/>
            <person name="Mock T."/>
            <person name="Valentin K."/>
            <person name="Verret F."/>
            <person name="Berges J.A."/>
            <person name="Brownlee C."/>
            <person name="Cadoret J.P."/>
            <person name="Chiovitti A."/>
            <person name="Choi C.J."/>
            <person name="Coesel S."/>
            <person name="De Martino A."/>
            <person name="Detter J.C."/>
            <person name="Durkin C."/>
            <person name="Falciatore A."/>
            <person name="Fournet J."/>
            <person name="Haruta M."/>
            <person name="Huysman M.J."/>
            <person name="Jenkins B.D."/>
            <person name="Jiroutova K."/>
            <person name="Jorgensen R.E."/>
            <person name="Joubert Y."/>
            <person name="Kaplan A."/>
            <person name="Kroger N."/>
            <person name="Kroth P.G."/>
            <person name="La Roche J."/>
            <person name="Lindquist E."/>
            <person name="Lommer M."/>
            <person name="Martin-Jezequel V."/>
            <person name="Lopez P.J."/>
            <person name="Lucas S."/>
            <person name="Mangogna M."/>
            <person name="McGinnis K."/>
            <person name="Medlin L.K."/>
            <person name="Montsant A."/>
            <person name="Oudot-Le Secq M.P."/>
            <person name="Napoli C."/>
            <person name="Obornik M."/>
            <person name="Parker M.S."/>
            <person name="Petit J.L."/>
            <person name="Porcel B.M."/>
            <person name="Poulsen N."/>
            <person name="Robison M."/>
            <person name="Rychlewski L."/>
            <person name="Rynearson T.A."/>
            <person name="Schmutz J."/>
            <person name="Shapiro H."/>
            <person name="Siaut M."/>
            <person name="Stanley M."/>
            <person name="Sussman M.R."/>
            <person name="Taylor A.R."/>
            <person name="Vardi A."/>
            <person name="von Dassow P."/>
            <person name="Vyverman W."/>
            <person name="Willis A."/>
            <person name="Wyrwicz L.S."/>
            <person name="Rokhsar D.S."/>
            <person name="Weissenbach J."/>
            <person name="Armbrust E.V."/>
            <person name="Green B.R."/>
            <person name="Van de Peer Y."/>
            <person name="Grigoriev I.V."/>
        </authorList>
    </citation>
    <scope>NUCLEOTIDE SEQUENCE [LARGE SCALE GENOMIC DNA]</scope>
    <source>
        <strain evidence="3 4">CCMP1335</strain>
    </source>
</reference>
<dbReference type="KEGG" id="tps:THAPSDRAFT_2605"/>
<dbReference type="EMBL" id="CM000639">
    <property type="protein sequence ID" value="EED95348.1"/>
    <property type="molecule type" value="Genomic_DNA"/>
</dbReference>
<dbReference type="AlphaFoldDB" id="B8BUU8"/>
<dbReference type="GeneID" id="7443040"/>
<dbReference type="HOGENOM" id="CLU_606234_0_0_1"/>
<name>B8BUU8_THAPS</name>
<dbReference type="PaxDb" id="35128-Thaps2605"/>
<protein>
    <submittedName>
        <fullName evidence="3">Uncharacterized protein</fullName>
    </submittedName>
</protein>
<reference evidence="3 4" key="1">
    <citation type="journal article" date="2004" name="Science">
        <title>The genome of the diatom Thalassiosira pseudonana: ecology, evolution, and metabolism.</title>
        <authorList>
            <person name="Armbrust E.V."/>
            <person name="Berges J.A."/>
            <person name="Bowler C."/>
            <person name="Green B.R."/>
            <person name="Martinez D."/>
            <person name="Putnam N.H."/>
            <person name="Zhou S."/>
            <person name="Allen A.E."/>
            <person name="Apt K.E."/>
            <person name="Bechner M."/>
            <person name="Brzezinski M.A."/>
            <person name="Chaal B.K."/>
            <person name="Chiovitti A."/>
            <person name="Davis A.K."/>
            <person name="Demarest M.S."/>
            <person name="Detter J.C."/>
            <person name="Glavina T."/>
            <person name="Goodstein D."/>
            <person name="Hadi M.Z."/>
            <person name="Hellsten U."/>
            <person name="Hildebrand M."/>
            <person name="Jenkins B.D."/>
            <person name="Jurka J."/>
            <person name="Kapitonov V.V."/>
            <person name="Kroger N."/>
            <person name="Lau W.W."/>
            <person name="Lane T.W."/>
            <person name="Larimer F.W."/>
            <person name="Lippmeier J.C."/>
            <person name="Lucas S."/>
            <person name="Medina M."/>
            <person name="Montsant A."/>
            <person name="Obornik M."/>
            <person name="Parker M.S."/>
            <person name="Palenik B."/>
            <person name="Pazour G.J."/>
            <person name="Richardson P.M."/>
            <person name="Rynearson T.A."/>
            <person name="Saito M.A."/>
            <person name="Schwartz D.C."/>
            <person name="Thamatrakoln K."/>
            <person name="Valentin K."/>
            <person name="Vardi A."/>
            <person name="Wilkerson F.P."/>
            <person name="Rokhsar D.S."/>
        </authorList>
    </citation>
    <scope>NUCLEOTIDE SEQUENCE [LARGE SCALE GENOMIC DNA]</scope>
    <source>
        <strain evidence="3 4">CCMP1335</strain>
    </source>
</reference>
<evidence type="ECO:0000256" key="2">
    <source>
        <dbReference type="SAM" id="MobiDB-lite"/>
    </source>
</evidence>
<feature type="region of interest" description="Disordered" evidence="2">
    <location>
        <begin position="105"/>
        <end position="130"/>
    </location>
</feature>
<feature type="region of interest" description="Disordered" evidence="2">
    <location>
        <begin position="341"/>
        <end position="366"/>
    </location>
</feature>
<evidence type="ECO:0000313" key="4">
    <source>
        <dbReference type="Proteomes" id="UP000001449"/>
    </source>
</evidence>
<evidence type="ECO:0000313" key="3">
    <source>
        <dbReference type="EMBL" id="EED95348.1"/>
    </source>
</evidence>
<keyword evidence="4" id="KW-1185">Reference proteome</keyword>
<dbReference type="InParanoid" id="B8BUU8"/>
<gene>
    <name evidence="3" type="ORF">THAPSDRAFT_2605</name>
</gene>
<keyword evidence="1" id="KW-0175">Coiled coil</keyword>
<dbReference type="Proteomes" id="UP000001449">
    <property type="component" value="Chromosome 2"/>
</dbReference>
<organism evidence="3 4">
    <name type="scientific">Thalassiosira pseudonana</name>
    <name type="common">Marine diatom</name>
    <name type="synonym">Cyclotella nana</name>
    <dbReference type="NCBI Taxonomy" id="35128"/>
    <lineage>
        <taxon>Eukaryota</taxon>
        <taxon>Sar</taxon>
        <taxon>Stramenopiles</taxon>
        <taxon>Ochrophyta</taxon>
        <taxon>Bacillariophyta</taxon>
        <taxon>Coscinodiscophyceae</taxon>
        <taxon>Thalassiosirophycidae</taxon>
        <taxon>Thalassiosirales</taxon>
        <taxon>Thalassiosiraceae</taxon>
        <taxon>Thalassiosira</taxon>
    </lineage>
</organism>